<evidence type="ECO:0000313" key="1">
    <source>
        <dbReference type="EMBL" id="OUT11081.1"/>
    </source>
</evidence>
<dbReference type="Proteomes" id="UP000195967">
    <property type="component" value="Unassembled WGS sequence"/>
</dbReference>
<name>A0A1Y5MR52_9BACT</name>
<gene>
    <name evidence="1" type="ORF">B9N62_07030</name>
</gene>
<proteinExistence type="predicted"/>
<reference evidence="1 2" key="1">
    <citation type="submission" date="2017-04" db="EMBL/GenBank/DDBJ databases">
        <title>Complete genome of Campylobacter concisus ATCC 33237T and draft genomes for an additional eight well characterized C. concisus strains.</title>
        <authorList>
            <person name="Cornelius A.J."/>
            <person name="Miller W.G."/>
            <person name="Lastovica A.J."/>
            <person name="On S.L."/>
            <person name="French N.P."/>
            <person name="Vandenberg O."/>
            <person name="Biggs P.J."/>
        </authorList>
    </citation>
    <scope>NUCLEOTIDE SEQUENCE [LARGE SCALE GENOMIC DNA]</scope>
    <source>
        <strain evidence="1 2">Lasto28.99</strain>
    </source>
</reference>
<evidence type="ECO:0000313" key="2">
    <source>
        <dbReference type="Proteomes" id="UP000195967"/>
    </source>
</evidence>
<sequence>MQNIIDEIRRYNKLKMIADDEIIPYIEMAESQIGKYTVEEASKTKAAAFYTLALLGQKLWLKIQQRANEYDESLDTFKDVKQWEEYWMDKFYKLTTKKNTSGYFYAAV</sequence>
<protein>
    <submittedName>
        <fullName evidence="1">Competence protein CoiA</fullName>
    </submittedName>
</protein>
<comment type="caution">
    <text evidence="1">The sequence shown here is derived from an EMBL/GenBank/DDBJ whole genome shotgun (WGS) entry which is preliminary data.</text>
</comment>
<organism evidence="1 2">
    <name type="scientific">Campylobacter concisus</name>
    <dbReference type="NCBI Taxonomy" id="199"/>
    <lineage>
        <taxon>Bacteria</taxon>
        <taxon>Pseudomonadati</taxon>
        <taxon>Campylobacterota</taxon>
        <taxon>Epsilonproteobacteria</taxon>
        <taxon>Campylobacterales</taxon>
        <taxon>Campylobacteraceae</taxon>
        <taxon>Campylobacter</taxon>
    </lineage>
</organism>
<dbReference type="AlphaFoldDB" id="A0A1Y5MR52"/>
<dbReference type="EMBL" id="NDYO01000008">
    <property type="protein sequence ID" value="OUT11081.1"/>
    <property type="molecule type" value="Genomic_DNA"/>
</dbReference>
<dbReference type="RefSeq" id="WP_087584935.1">
    <property type="nucleotide sequence ID" value="NZ_CABMKR010000008.1"/>
</dbReference>
<accession>A0A1Y5MR52</accession>